<evidence type="ECO:0000313" key="2">
    <source>
        <dbReference type="EMBL" id="SVA61152.1"/>
    </source>
</evidence>
<dbReference type="Gene3D" id="3.90.550.10">
    <property type="entry name" value="Spore Coat Polysaccharide Biosynthesis Protein SpsA, Chain A"/>
    <property type="match status" value="1"/>
</dbReference>
<dbReference type="InterPro" id="IPR001173">
    <property type="entry name" value="Glyco_trans_2-like"/>
</dbReference>
<evidence type="ECO:0000259" key="1">
    <source>
        <dbReference type="Pfam" id="PF00535"/>
    </source>
</evidence>
<proteinExistence type="predicted"/>
<sequence>MVSDLFVLTLNEVDGLKKIMPRVKKEWVNRIIVIDGGSTDGTVEEAKKMGLEVLSQKGKGHGNAFLTGVNASDADHFIMWAPDGNFEPEEIPKLVKKAEEGFDQVIVSRFAKTSVNEDAGYLDTFGNRMFTFITNVLFGSHLTDSLNGSRIISRKAMSEINFHDEGTTFADCIQMTVRSIKRGHMICNIDGNERARIGGVRKMNPFPVGRTLSIEIIKNFIFWKM</sequence>
<dbReference type="InterPro" id="IPR050256">
    <property type="entry name" value="Glycosyltransferase_2"/>
</dbReference>
<accession>A0A381X9B6</accession>
<dbReference type="CDD" id="cd04179">
    <property type="entry name" value="DPM_DPG-synthase_like"/>
    <property type="match status" value="1"/>
</dbReference>
<dbReference type="AlphaFoldDB" id="A0A381X9B6"/>
<dbReference type="PANTHER" id="PTHR48090:SF7">
    <property type="entry name" value="RFBJ PROTEIN"/>
    <property type="match status" value="1"/>
</dbReference>
<organism evidence="2">
    <name type="scientific">marine metagenome</name>
    <dbReference type="NCBI Taxonomy" id="408172"/>
    <lineage>
        <taxon>unclassified sequences</taxon>
        <taxon>metagenomes</taxon>
        <taxon>ecological metagenomes</taxon>
    </lineage>
</organism>
<dbReference type="Pfam" id="PF00535">
    <property type="entry name" value="Glycos_transf_2"/>
    <property type="match status" value="1"/>
</dbReference>
<dbReference type="InterPro" id="IPR029044">
    <property type="entry name" value="Nucleotide-diphossugar_trans"/>
</dbReference>
<feature type="domain" description="Glycosyltransferase 2-like" evidence="1">
    <location>
        <begin position="7"/>
        <end position="159"/>
    </location>
</feature>
<dbReference type="SUPFAM" id="SSF53448">
    <property type="entry name" value="Nucleotide-diphospho-sugar transferases"/>
    <property type="match status" value="1"/>
</dbReference>
<protein>
    <recommendedName>
        <fullName evidence="1">Glycosyltransferase 2-like domain-containing protein</fullName>
    </recommendedName>
</protein>
<gene>
    <name evidence="2" type="ORF">METZ01_LOCUS114006</name>
</gene>
<name>A0A381X9B6_9ZZZZ</name>
<dbReference type="PANTHER" id="PTHR48090">
    <property type="entry name" value="UNDECAPRENYL-PHOSPHATE 4-DEOXY-4-FORMAMIDO-L-ARABINOSE TRANSFERASE-RELATED"/>
    <property type="match status" value="1"/>
</dbReference>
<dbReference type="EMBL" id="UINC01014318">
    <property type="protein sequence ID" value="SVA61152.1"/>
    <property type="molecule type" value="Genomic_DNA"/>
</dbReference>
<reference evidence="2" key="1">
    <citation type="submission" date="2018-05" db="EMBL/GenBank/DDBJ databases">
        <authorList>
            <person name="Lanie J.A."/>
            <person name="Ng W.-L."/>
            <person name="Kazmierczak K.M."/>
            <person name="Andrzejewski T.M."/>
            <person name="Davidsen T.M."/>
            <person name="Wayne K.J."/>
            <person name="Tettelin H."/>
            <person name="Glass J.I."/>
            <person name="Rusch D."/>
            <person name="Podicherti R."/>
            <person name="Tsui H.-C.T."/>
            <person name="Winkler M.E."/>
        </authorList>
    </citation>
    <scope>NUCLEOTIDE SEQUENCE</scope>
</reference>